<keyword evidence="6" id="KW-0255">Endonuclease</keyword>
<feature type="non-terminal residue" evidence="10">
    <location>
        <position position="1"/>
    </location>
</feature>
<dbReference type="Gene3D" id="3.30.70.270">
    <property type="match status" value="2"/>
</dbReference>
<dbReference type="Pfam" id="PF00078">
    <property type="entry name" value="RVT_1"/>
    <property type="match status" value="1"/>
</dbReference>
<evidence type="ECO:0000256" key="5">
    <source>
        <dbReference type="ARBA" id="ARBA00022722"/>
    </source>
</evidence>
<feature type="domain" description="Reverse transcriptase" evidence="9">
    <location>
        <begin position="1"/>
        <end position="101"/>
    </location>
</feature>
<dbReference type="InterPro" id="IPR000477">
    <property type="entry name" value="RT_dom"/>
</dbReference>
<dbReference type="GO" id="GO:0003964">
    <property type="term" value="F:RNA-directed DNA polymerase activity"/>
    <property type="evidence" value="ECO:0007669"/>
    <property type="project" value="UniProtKB-KW"/>
</dbReference>
<feature type="non-terminal residue" evidence="10">
    <location>
        <position position="101"/>
    </location>
</feature>
<gene>
    <name evidence="10" type="primary">Hervk_2</name>
    <name evidence="10" type="ORF">NYCGRA_R15754</name>
</gene>
<dbReference type="PANTHER" id="PTHR41694:SF3">
    <property type="entry name" value="RNA-DIRECTED DNA POLYMERASE-RELATED"/>
    <property type="match status" value="1"/>
</dbReference>
<evidence type="ECO:0000256" key="1">
    <source>
        <dbReference type="ARBA" id="ARBA00010879"/>
    </source>
</evidence>
<comment type="similarity">
    <text evidence="1">Belongs to the beta type-B retroviral polymerase family. HERV class-II K(HML-2) pol subfamily.</text>
</comment>
<keyword evidence="5" id="KW-0540">Nuclease</keyword>
<keyword evidence="8" id="KW-0695">RNA-directed DNA polymerase</keyword>
<evidence type="ECO:0000259" key="9">
    <source>
        <dbReference type="PROSITE" id="PS50878"/>
    </source>
</evidence>
<comment type="caution">
    <text evidence="10">The sequence shown here is derived from an EMBL/GenBank/DDBJ whole genome shotgun (WGS) entry which is preliminary data.</text>
</comment>
<evidence type="ECO:0000256" key="6">
    <source>
        <dbReference type="ARBA" id="ARBA00022759"/>
    </source>
</evidence>
<evidence type="ECO:0000256" key="3">
    <source>
        <dbReference type="ARBA" id="ARBA00022679"/>
    </source>
</evidence>
<sequence>PVVVMDIKDCFFSIPLAPQDTKRFAFTLPSVNLGDPAKRYQWKVLPQGMKNSPTICQNAVAKVLAPLRNKFPQAIFLHYMDDLLISAATDQELSQAEKDTV</sequence>
<organism evidence="10 11">
    <name type="scientific">Nyctibius grandis</name>
    <name type="common">Great potoo</name>
    <dbReference type="NCBI Taxonomy" id="48427"/>
    <lineage>
        <taxon>Eukaryota</taxon>
        <taxon>Metazoa</taxon>
        <taxon>Chordata</taxon>
        <taxon>Craniata</taxon>
        <taxon>Vertebrata</taxon>
        <taxon>Euteleostomi</taxon>
        <taxon>Archelosauria</taxon>
        <taxon>Archosauria</taxon>
        <taxon>Dinosauria</taxon>
        <taxon>Saurischia</taxon>
        <taxon>Theropoda</taxon>
        <taxon>Coelurosauria</taxon>
        <taxon>Aves</taxon>
        <taxon>Neognathae</taxon>
        <taxon>Neoaves</taxon>
        <taxon>Strisores</taxon>
        <taxon>Caprimulgiformes</taxon>
        <taxon>Nyctibiidae</taxon>
        <taxon>Nyctibius</taxon>
    </lineage>
</organism>
<dbReference type="EMBL" id="VWYG01020700">
    <property type="protein sequence ID" value="NXQ89612.1"/>
    <property type="molecule type" value="Genomic_DNA"/>
</dbReference>
<evidence type="ECO:0000256" key="2">
    <source>
        <dbReference type="ARBA" id="ARBA00012180"/>
    </source>
</evidence>
<proteinExistence type="inferred from homology"/>
<dbReference type="SUPFAM" id="SSF56672">
    <property type="entry name" value="DNA/RNA polymerases"/>
    <property type="match status" value="1"/>
</dbReference>
<dbReference type="AlphaFoldDB" id="A0A7L2GX78"/>
<accession>A0A7L2GX78</accession>
<keyword evidence="7" id="KW-0378">Hydrolase</keyword>
<dbReference type="InterPro" id="IPR043128">
    <property type="entry name" value="Rev_trsase/Diguanyl_cyclase"/>
</dbReference>
<evidence type="ECO:0000313" key="10">
    <source>
        <dbReference type="EMBL" id="NXQ89612.1"/>
    </source>
</evidence>
<keyword evidence="3" id="KW-0808">Transferase</keyword>
<evidence type="ECO:0000256" key="8">
    <source>
        <dbReference type="ARBA" id="ARBA00022918"/>
    </source>
</evidence>
<dbReference type="Proteomes" id="UP000567826">
    <property type="component" value="Unassembled WGS sequence"/>
</dbReference>
<dbReference type="InterPro" id="IPR043502">
    <property type="entry name" value="DNA/RNA_pol_sf"/>
</dbReference>
<evidence type="ECO:0000313" key="11">
    <source>
        <dbReference type="Proteomes" id="UP000567826"/>
    </source>
</evidence>
<dbReference type="PROSITE" id="PS50878">
    <property type="entry name" value="RT_POL"/>
    <property type="match status" value="1"/>
</dbReference>
<protein>
    <recommendedName>
        <fullName evidence="2">ribonuclease H</fullName>
        <ecNumber evidence="2">3.1.26.4</ecNumber>
    </recommendedName>
</protein>
<dbReference type="GO" id="GO:0035613">
    <property type="term" value="F:RNA stem-loop binding"/>
    <property type="evidence" value="ECO:0007669"/>
    <property type="project" value="TreeGrafter"/>
</dbReference>
<dbReference type="PANTHER" id="PTHR41694">
    <property type="entry name" value="ENDOGENOUS RETROVIRUS GROUP K MEMBER POL PROTEIN"/>
    <property type="match status" value="1"/>
</dbReference>
<evidence type="ECO:0000256" key="7">
    <source>
        <dbReference type="ARBA" id="ARBA00022801"/>
    </source>
</evidence>
<dbReference type="EC" id="3.1.26.4" evidence="2"/>
<evidence type="ECO:0000256" key="4">
    <source>
        <dbReference type="ARBA" id="ARBA00022695"/>
    </source>
</evidence>
<keyword evidence="11" id="KW-1185">Reference proteome</keyword>
<keyword evidence="4" id="KW-0548">Nucleotidyltransferase</keyword>
<name>A0A7L2GX78_NYCGR</name>
<reference evidence="10 11" key="1">
    <citation type="submission" date="2019-09" db="EMBL/GenBank/DDBJ databases">
        <title>Bird 10,000 Genomes (B10K) Project - Family phase.</title>
        <authorList>
            <person name="Zhang G."/>
        </authorList>
    </citation>
    <scope>NUCLEOTIDE SEQUENCE [LARGE SCALE GENOMIC DNA]</scope>
    <source>
        <strain evidence="10">B10K-DU-001-56</strain>
        <tissue evidence="10">Muscle</tissue>
    </source>
</reference>
<dbReference type="GO" id="GO:0004523">
    <property type="term" value="F:RNA-DNA hybrid ribonuclease activity"/>
    <property type="evidence" value="ECO:0007669"/>
    <property type="project" value="UniProtKB-EC"/>
</dbReference>
<dbReference type="OrthoDB" id="6773263at2759"/>